<dbReference type="OrthoDB" id="121806at2759"/>
<dbReference type="InterPro" id="IPR052160">
    <property type="entry name" value="Gypsy_RT_Integrase-like"/>
</dbReference>
<dbReference type="Proteomes" id="UP001165121">
    <property type="component" value="Unassembled WGS sequence"/>
</dbReference>
<comment type="caution">
    <text evidence="1">The sequence shown here is derived from an EMBL/GenBank/DDBJ whole genome shotgun (WGS) entry which is preliminary data.</text>
</comment>
<reference evidence="1" key="1">
    <citation type="submission" date="2023-04" db="EMBL/GenBank/DDBJ databases">
        <title>Phytophthora fragariaefolia NBRC 109709.</title>
        <authorList>
            <person name="Ichikawa N."/>
            <person name="Sato H."/>
            <person name="Tonouchi N."/>
        </authorList>
    </citation>
    <scope>NUCLEOTIDE SEQUENCE</scope>
    <source>
        <strain evidence="1">NBRC 109709</strain>
    </source>
</reference>
<sequence>MTRYMGATGKCRKHSQGLRLVIGGPTWGFHVRRWVQSCKDCGSRKAKAKEVIPPLRSQGVGEPGDRWAIDVAGPLSVTHEGNRYVIAAVDDALRHGSSNAGTYRERRREIYDGEIGIFVKTNERSSNGWSTRAGLTDCSGISE</sequence>
<organism evidence="1 2">
    <name type="scientific">Phytophthora fragariaefolia</name>
    <dbReference type="NCBI Taxonomy" id="1490495"/>
    <lineage>
        <taxon>Eukaryota</taxon>
        <taxon>Sar</taxon>
        <taxon>Stramenopiles</taxon>
        <taxon>Oomycota</taxon>
        <taxon>Peronosporomycetes</taxon>
        <taxon>Peronosporales</taxon>
        <taxon>Peronosporaceae</taxon>
        <taxon>Phytophthora</taxon>
    </lineage>
</organism>
<name>A0A9W6XW96_9STRA</name>
<gene>
    <name evidence="1" type="ORF">Pfra01_001718800</name>
</gene>
<protein>
    <submittedName>
        <fullName evidence="1">Unnamed protein product</fullName>
    </submittedName>
</protein>
<proteinExistence type="predicted"/>
<dbReference type="PANTHER" id="PTHR47266">
    <property type="entry name" value="ENDONUCLEASE-RELATED"/>
    <property type="match status" value="1"/>
</dbReference>
<accession>A0A9W6XW96</accession>
<keyword evidence="2" id="KW-1185">Reference proteome</keyword>
<evidence type="ECO:0000313" key="2">
    <source>
        <dbReference type="Proteomes" id="UP001165121"/>
    </source>
</evidence>
<dbReference type="EMBL" id="BSXT01001984">
    <property type="protein sequence ID" value="GMF46569.1"/>
    <property type="molecule type" value="Genomic_DNA"/>
</dbReference>
<dbReference type="AlphaFoldDB" id="A0A9W6XW96"/>
<evidence type="ECO:0000313" key="1">
    <source>
        <dbReference type="EMBL" id="GMF46569.1"/>
    </source>
</evidence>